<dbReference type="InterPro" id="IPR018220">
    <property type="entry name" value="Adenylosuccin_syn_GTP-bd"/>
</dbReference>
<dbReference type="Gene3D" id="3.40.440.10">
    <property type="entry name" value="Adenylosuccinate Synthetase, subunit A, domain 1"/>
    <property type="match status" value="1"/>
</dbReference>
<feature type="binding site" description="in other chain" evidence="8">
    <location>
        <position position="225"/>
    </location>
    <ligand>
        <name>IMP</name>
        <dbReference type="ChEBI" id="CHEBI:58053"/>
        <note>ligand shared between dimeric partners</note>
    </ligand>
</feature>
<dbReference type="InterPro" id="IPR042111">
    <property type="entry name" value="Adenylosuccinate_synth_dom3"/>
</dbReference>
<evidence type="ECO:0000256" key="10">
    <source>
        <dbReference type="RuleBase" id="RU000520"/>
    </source>
</evidence>
<feature type="binding site" evidence="8">
    <location>
        <begin position="13"/>
        <end position="19"/>
    </location>
    <ligand>
        <name>GTP</name>
        <dbReference type="ChEBI" id="CHEBI:37565"/>
    </ligand>
</feature>
<accession>A0A1G9PRD9</accession>
<comment type="pathway">
    <text evidence="8 10">Purine metabolism; AMP biosynthesis via de novo pathway; AMP from IMP: step 1/2.</text>
</comment>
<feature type="binding site" description="in other chain" evidence="8">
    <location>
        <position position="130"/>
    </location>
    <ligand>
        <name>IMP</name>
        <dbReference type="ChEBI" id="CHEBI:58053"/>
        <note>ligand shared between dimeric partners</note>
    </ligand>
</feature>
<feature type="binding site" evidence="8">
    <location>
        <position position="14"/>
    </location>
    <ligand>
        <name>Mg(2+)</name>
        <dbReference type="ChEBI" id="CHEBI:18420"/>
    </ligand>
</feature>
<reference evidence="11 12" key="1">
    <citation type="submission" date="2016-10" db="EMBL/GenBank/DDBJ databases">
        <authorList>
            <person name="de Groot N.N."/>
        </authorList>
    </citation>
    <scope>NUCLEOTIDE SEQUENCE [LARGE SCALE GENOMIC DNA]</scope>
    <source>
        <strain evidence="11 12">DSM 14789</strain>
    </source>
</reference>
<feature type="binding site" evidence="8">
    <location>
        <begin position="414"/>
        <end position="416"/>
    </location>
    <ligand>
        <name>GTP</name>
        <dbReference type="ChEBI" id="CHEBI:37565"/>
    </ligand>
</feature>
<keyword evidence="2 8" id="KW-0436">Ligase</keyword>
<dbReference type="GO" id="GO:0005525">
    <property type="term" value="F:GTP binding"/>
    <property type="evidence" value="ECO:0007669"/>
    <property type="project" value="UniProtKB-UniRule"/>
</dbReference>
<feature type="binding site" description="in other chain" evidence="8">
    <location>
        <begin position="14"/>
        <end position="17"/>
    </location>
    <ligand>
        <name>IMP</name>
        <dbReference type="ChEBI" id="CHEBI:58053"/>
        <note>ligand shared between dimeric partners</note>
    </ligand>
</feature>
<keyword evidence="7 8" id="KW-0342">GTP-binding</keyword>
<dbReference type="InterPro" id="IPR033128">
    <property type="entry name" value="Adenylosuccin_syn_Lys_AS"/>
</dbReference>
<dbReference type="STRING" id="119000.SAMN05661010_03103"/>
<comment type="cofactor">
    <cofactor evidence="8">
        <name>Mg(2+)</name>
        <dbReference type="ChEBI" id="CHEBI:18420"/>
    </cofactor>
    <text evidence="8">Binds 1 Mg(2+) ion per subunit.</text>
</comment>
<dbReference type="Pfam" id="PF00709">
    <property type="entry name" value="Adenylsucc_synt"/>
    <property type="match status" value="1"/>
</dbReference>
<keyword evidence="3 8" id="KW-0479">Metal-binding</keyword>
<dbReference type="GO" id="GO:0044208">
    <property type="term" value="P:'de novo' AMP biosynthetic process"/>
    <property type="evidence" value="ECO:0007669"/>
    <property type="project" value="UniProtKB-UniRule"/>
</dbReference>
<dbReference type="Gene3D" id="1.10.300.10">
    <property type="entry name" value="Adenylosuccinate Synthetase, subunit A, domain 2"/>
    <property type="match status" value="1"/>
</dbReference>
<evidence type="ECO:0000256" key="7">
    <source>
        <dbReference type="ARBA" id="ARBA00023134"/>
    </source>
</evidence>
<organism evidence="11 12">
    <name type="scientific">Modicisalibacter muralis</name>
    <dbReference type="NCBI Taxonomy" id="119000"/>
    <lineage>
        <taxon>Bacteria</taxon>
        <taxon>Pseudomonadati</taxon>
        <taxon>Pseudomonadota</taxon>
        <taxon>Gammaproteobacteria</taxon>
        <taxon>Oceanospirillales</taxon>
        <taxon>Halomonadaceae</taxon>
        <taxon>Modicisalibacter</taxon>
    </lineage>
</organism>
<comment type="similarity">
    <text evidence="8 10">Belongs to the adenylosuccinate synthetase family.</text>
</comment>
<dbReference type="GO" id="GO:0046040">
    <property type="term" value="P:IMP metabolic process"/>
    <property type="evidence" value="ECO:0007669"/>
    <property type="project" value="TreeGrafter"/>
</dbReference>
<evidence type="ECO:0000313" key="12">
    <source>
        <dbReference type="Proteomes" id="UP000198654"/>
    </source>
</evidence>
<dbReference type="UniPathway" id="UPA00075">
    <property type="reaction ID" value="UER00335"/>
</dbReference>
<dbReference type="PROSITE" id="PS01266">
    <property type="entry name" value="ADENYLOSUCCIN_SYN_1"/>
    <property type="match status" value="1"/>
</dbReference>
<feature type="active site" evidence="9">
    <location>
        <position position="141"/>
    </location>
</feature>
<keyword evidence="12" id="KW-1185">Reference proteome</keyword>
<feature type="binding site" description="in other chain" evidence="8">
    <location>
        <begin position="39"/>
        <end position="42"/>
    </location>
    <ligand>
        <name>IMP</name>
        <dbReference type="ChEBI" id="CHEBI:58053"/>
        <note>ligand shared between dimeric partners</note>
    </ligand>
</feature>
<dbReference type="EMBL" id="FNGI01000010">
    <property type="protein sequence ID" value="SDM01392.1"/>
    <property type="molecule type" value="Genomic_DNA"/>
</dbReference>
<feature type="binding site" evidence="8">
    <location>
        <begin position="300"/>
        <end position="306"/>
    </location>
    <ligand>
        <name>substrate</name>
    </ligand>
</feature>
<dbReference type="OrthoDB" id="9807553at2"/>
<evidence type="ECO:0000313" key="11">
    <source>
        <dbReference type="EMBL" id="SDM01392.1"/>
    </source>
</evidence>
<comment type="catalytic activity">
    <reaction evidence="8 10">
        <text>IMP + L-aspartate + GTP = N(6)-(1,2-dicarboxyethyl)-AMP + GDP + phosphate + 2 H(+)</text>
        <dbReference type="Rhea" id="RHEA:15753"/>
        <dbReference type="ChEBI" id="CHEBI:15378"/>
        <dbReference type="ChEBI" id="CHEBI:29991"/>
        <dbReference type="ChEBI" id="CHEBI:37565"/>
        <dbReference type="ChEBI" id="CHEBI:43474"/>
        <dbReference type="ChEBI" id="CHEBI:57567"/>
        <dbReference type="ChEBI" id="CHEBI:58053"/>
        <dbReference type="ChEBI" id="CHEBI:58189"/>
        <dbReference type="EC" id="6.3.4.4"/>
    </reaction>
</comment>
<feature type="binding site" evidence="8">
    <location>
        <position position="41"/>
    </location>
    <ligand>
        <name>Mg(2+)</name>
        <dbReference type="ChEBI" id="CHEBI:18420"/>
    </ligand>
</feature>
<comment type="function">
    <text evidence="8">Plays an important role in the de novo pathway of purine nucleotide biosynthesis. Catalyzes the first committed step in the biosynthesis of AMP from IMP.</text>
</comment>
<dbReference type="PANTHER" id="PTHR11846:SF0">
    <property type="entry name" value="ADENYLOSUCCINATE SYNTHETASE"/>
    <property type="match status" value="1"/>
</dbReference>
<feature type="binding site" evidence="8">
    <location>
        <position position="144"/>
    </location>
    <ligand>
        <name>IMP</name>
        <dbReference type="ChEBI" id="CHEBI:58053"/>
        <note>ligand shared between dimeric partners</note>
    </ligand>
</feature>
<feature type="active site" description="Proton acceptor" evidence="8">
    <location>
        <position position="14"/>
    </location>
</feature>
<dbReference type="SUPFAM" id="SSF52540">
    <property type="entry name" value="P-loop containing nucleoside triphosphate hydrolases"/>
    <property type="match status" value="1"/>
</dbReference>
<gene>
    <name evidence="8" type="primary">purA</name>
    <name evidence="11" type="ORF">SAMN05661010_03103</name>
</gene>
<evidence type="ECO:0000256" key="6">
    <source>
        <dbReference type="ARBA" id="ARBA00022842"/>
    </source>
</evidence>
<evidence type="ECO:0000256" key="5">
    <source>
        <dbReference type="ARBA" id="ARBA00022755"/>
    </source>
</evidence>
<keyword evidence="5 8" id="KW-0658">Purine biosynthesis</keyword>
<feature type="binding site" description="in other chain" evidence="8">
    <location>
        <position position="304"/>
    </location>
    <ligand>
        <name>IMP</name>
        <dbReference type="ChEBI" id="CHEBI:58053"/>
        <note>ligand shared between dimeric partners</note>
    </ligand>
</feature>
<dbReference type="FunFam" id="1.10.300.10:FF:000001">
    <property type="entry name" value="Adenylosuccinate synthetase"/>
    <property type="match status" value="1"/>
</dbReference>
<dbReference type="EC" id="6.3.4.4" evidence="8 10"/>
<feature type="binding site" evidence="8">
    <location>
        <begin position="332"/>
        <end position="334"/>
    </location>
    <ligand>
        <name>GTP</name>
        <dbReference type="ChEBI" id="CHEBI:37565"/>
    </ligand>
</feature>
<dbReference type="NCBIfam" id="TIGR00184">
    <property type="entry name" value="purA"/>
    <property type="match status" value="1"/>
</dbReference>
<dbReference type="PROSITE" id="PS00513">
    <property type="entry name" value="ADENYLOSUCCIN_SYN_2"/>
    <property type="match status" value="1"/>
</dbReference>
<feature type="binding site" description="in other chain" evidence="8">
    <location>
        <position position="240"/>
    </location>
    <ligand>
        <name>IMP</name>
        <dbReference type="ChEBI" id="CHEBI:58053"/>
        <note>ligand shared between dimeric partners</note>
    </ligand>
</feature>
<dbReference type="InterPro" id="IPR042109">
    <property type="entry name" value="Adenylosuccinate_synth_dom1"/>
</dbReference>
<keyword evidence="4 8" id="KW-0547">Nucleotide-binding</keyword>
<dbReference type="SMART" id="SM00788">
    <property type="entry name" value="Adenylsucc_synt"/>
    <property type="match status" value="1"/>
</dbReference>
<dbReference type="InterPro" id="IPR001114">
    <property type="entry name" value="Adenylosuccinate_synthetase"/>
</dbReference>
<name>A0A1G9PRD9_9GAMM</name>
<feature type="active site" description="Proton donor" evidence="8">
    <location>
        <position position="42"/>
    </location>
</feature>
<keyword evidence="8" id="KW-0963">Cytoplasm</keyword>
<comment type="subunit">
    <text evidence="1 8">Homodimer.</text>
</comment>
<comment type="subcellular location">
    <subcellularLocation>
        <location evidence="8">Cytoplasm</location>
    </subcellularLocation>
</comment>
<proteinExistence type="inferred from homology"/>
<dbReference type="InterPro" id="IPR027417">
    <property type="entry name" value="P-loop_NTPase"/>
</dbReference>
<evidence type="ECO:0000256" key="3">
    <source>
        <dbReference type="ARBA" id="ARBA00022723"/>
    </source>
</evidence>
<dbReference type="Proteomes" id="UP000198654">
    <property type="component" value="Unassembled WGS sequence"/>
</dbReference>
<evidence type="ECO:0000256" key="9">
    <source>
        <dbReference type="PROSITE-ProRule" id="PRU10134"/>
    </source>
</evidence>
<protein>
    <recommendedName>
        <fullName evidence="8 10">Adenylosuccinate synthetase</fullName>
        <shortName evidence="8">AMPSase</shortName>
        <shortName evidence="8">AdSS</shortName>
        <ecNumber evidence="8 10">6.3.4.4</ecNumber>
    </recommendedName>
    <alternativeName>
        <fullName evidence="8">IMP--aspartate ligase</fullName>
    </alternativeName>
</protein>
<dbReference type="InterPro" id="IPR042110">
    <property type="entry name" value="Adenylosuccinate_synth_dom2"/>
</dbReference>
<evidence type="ECO:0000256" key="8">
    <source>
        <dbReference type="HAMAP-Rule" id="MF_00011"/>
    </source>
</evidence>
<dbReference type="HAMAP" id="MF_00011">
    <property type="entry name" value="Adenylosucc_synth"/>
    <property type="match status" value="1"/>
</dbReference>
<keyword evidence="6 8" id="KW-0460">Magnesium</keyword>
<feature type="binding site" evidence="8">
    <location>
        <position position="306"/>
    </location>
    <ligand>
        <name>GTP</name>
        <dbReference type="ChEBI" id="CHEBI:37565"/>
    </ligand>
</feature>
<dbReference type="RefSeq" id="WP_089730183.1">
    <property type="nucleotide sequence ID" value="NZ_FNGI01000010.1"/>
</dbReference>
<dbReference type="GO" id="GO:0004019">
    <property type="term" value="F:adenylosuccinate synthase activity"/>
    <property type="evidence" value="ECO:0007669"/>
    <property type="project" value="UniProtKB-UniRule"/>
</dbReference>
<evidence type="ECO:0000256" key="4">
    <source>
        <dbReference type="ARBA" id="ARBA00022741"/>
    </source>
</evidence>
<sequence>MGKNVVVLGTQWGDEGKGKVVDLLTESASAVVRFQGGHNAGHTLVIDGEKTVLHLIPSGILRDDKTCVIGNGVVLSPEALIKEIRELEVKGVPVRQRLRLSPACPLILSYHVRLDQAREKARGVAKIGTTGRGIGPAYEDKVARRGLRLGDMLHRERFASKLGEVLDYHNFVLQHYHGEAPVDFQQVLDEAMSMAEELRPMVCDTVGLVHDARKAGENILFEGAQGSLLDIDHGTYPYVTSSNTTAGGTATGSGVGPLYLDYVLGITKAYTTRVGSGPFPTELFDEFGRHLAERGHEFGATTGRPRRCGWFDAVALRHAVQINSVSGICLTKLDVLDGLENIRVCVGYRGKDGEHLDTPVDSEGYEAVEPIYQDLPGWSESTLGIKALESLPANARAYISFLEEQTGTPIDIISTGPDRNETIVLRNPFDD</sequence>
<dbReference type="PANTHER" id="PTHR11846">
    <property type="entry name" value="ADENYLOSUCCINATE SYNTHETASE"/>
    <property type="match status" value="1"/>
</dbReference>
<dbReference type="FunFam" id="3.90.170.10:FF:000001">
    <property type="entry name" value="Adenylosuccinate synthetase"/>
    <property type="match status" value="1"/>
</dbReference>
<evidence type="ECO:0000256" key="1">
    <source>
        <dbReference type="ARBA" id="ARBA00011738"/>
    </source>
</evidence>
<dbReference type="GO" id="GO:0005737">
    <property type="term" value="C:cytoplasm"/>
    <property type="evidence" value="ECO:0007669"/>
    <property type="project" value="UniProtKB-SubCell"/>
</dbReference>
<dbReference type="AlphaFoldDB" id="A0A1G9PRD9"/>
<dbReference type="Gene3D" id="3.90.170.10">
    <property type="entry name" value="Adenylosuccinate Synthetase, subunit A, domain 3"/>
    <property type="match status" value="1"/>
</dbReference>
<dbReference type="NCBIfam" id="NF002223">
    <property type="entry name" value="PRK01117.1"/>
    <property type="match status" value="1"/>
</dbReference>
<evidence type="ECO:0000256" key="2">
    <source>
        <dbReference type="ARBA" id="ARBA00022598"/>
    </source>
</evidence>
<dbReference type="GO" id="GO:0000287">
    <property type="term" value="F:magnesium ion binding"/>
    <property type="evidence" value="ECO:0007669"/>
    <property type="project" value="UniProtKB-UniRule"/>
</dbReference>
<dbReference type="CDD" id="cd03108">
    <property type="entry name" value="AdSS"/>
    <property type="match status" value="1"/>
</dbReference>
<feature type="binding site" evidence="8">
    <location>
        <begin position="41"/>
        <end position="43"/>
    </location>
    <ligand>
        <name>GTP</name>
        <dbReference type="ChEBI" id="CHEBI:37565"/>
    </ligand>
</feature>